<name>A0ABY6HSX9_9ARCH</name>
<dbReference type="EMBL" id="CP104013">
    <property type="protein sequence ID" value="UYP46458.1"/>
    <property type="molecule type" value="Genomic_DNA"/>
</dbReference>
<evidence type="ECO:0000256" key="5">
    <source>
        <dbReference type="ARBA" id="ARBA00022840"/>
    </source>
</evidence>
<reference evidence="8" key="1">
    <citation type="submission" date="2022-09" db="EMBL/GenBank/DDBJ databases">
        <title>Actin cytoskeleton and complex cell architecture in an #Asgard archaeon.</title>
        <authorList>
            <person name="Ponce Toledo R.I."/>
            <person name="Schleper C."/>
            <person name="Rodrigues Oliveira T."/>
            <person name="Wollweber F."/>
            <person name="Xu J."/>
            <person name="Rittmann S."/>
            <person name="Klingl A."/>
            <person name="Pilhofer M."/>
        </authorList>
    </citation>
    <scope>NUCLEOTIDE SEQUENCE</scope>
    <source>
        <strain evidence="8">B-35</strain>
    </source>
</reference>
<keyword evidence="3" id="KW-0547">Nucleotide-binding</keyword>
<dbReference type="PANTHER" id="PTHR21087:SF16">
    <property type="entry name" value="SHIKIMATE KINASE 1, CHLOROPLASTIC"/>
    <property type="match status" value="1"/>
</dbReference>
<keyword evidence="7" id="KW-0812">Transmembrane</keyword>
<keyword evidence="6" id="KW-0057">Aromatic amino acid biosynthesis</keyword>
<gene>
    <name evidence="8" type="ORF">NEF87_002743</name>
</gene>
<dbReference type="CDD" id="cd00464">
    <property type="entry name" value="SK"/>
    <property type="match status" value="1"/>
</dbReference>
<dbReference type="Gene3D" id="3.40.50.300">
    <property type="entry name" value="P-loop containing nucleotide triphosphate hydrolases"/>
    <property type="match status" value="1"/>
</dbReference>
<evidence type="ECO:0000313" key="8">
    <source>
        <dbReference type="EMBL" id="UYP46458.1"/>
    </source>
</evidence>
<dbReference type="PANTHER" id="PTHR21087">
    <property type="entry name" value="SHIKIMATE KINASE"/>
    <property type="match status" value="1"/>
</dbReference>
<evidence type="ECO:0000256" key="3">
    <source>
        <dbReference type="ARBA" id="ARBA00022741"/>
    </source>
</evidence>
<protein>
    <submittedName>
        <fullName evidence="8">Shikimate kinase</fullName>
        <ecNumber evidence="8">2.7.1.71</ecNumber>
    </submittedName>
</protein>
<organism evidence="8 9">
    <name type="scientific">Candidatus Lokiarchaeum ossiferum</name>
    <dbReference type="NCBI Taxonomy" id="2951803"/>
    <lineage>
        <taxon>Archaea</taxon>
        <taxon>Promethearchaeati</taxon>
        <taxon>Promethearchaeota</taxon>
        <taxon>Promethearchaeia</taxon>
        <taxon>Promethearchaeales</taxon>
        <taxon>Promethearchaeaceae</taxon>
        <taxon>Candidatus Lokiarchaeum</taxon>
    </lineage>
</organism>
<keyword evidence="9" id="KW-1185">Reference proteome</keyword>
<evidence type="ECO:0000256" key="2">
    <source>
        <dbReference type="ARBA" id="ARBA00022679"/>
    </source>
</evidence>
<dbReference type="SUPFAM" id="SSF57903">
    <property type="entry name" value="FYVE/PHD zinc finger"/>
    <property type="match status" value="1"/>
</dbReference>
<dbReference type="HAMAP" id="MF_00109">
    <property type="entry name" value="Shikimate_kinase"/>
    <property type="match status" value="1"/>
</dbReference>
<dbReference type="Pfam" id="PF01202">
    <property type="entry name" value="SKI"/>
    <property type="match status" value="1"/>
</dbReference>
<keyword evidence="7" id="KW-1133">Transmembrane helix</keyword>
<accession>A0ABY6HSX9</accession>
<dbReference type="InterPro" id="IPR031322">
    <property type="entry name" value="Shikimate/glucono_kinase"/>
</dbReference>
<evidence type="ECO:0000256" key="7">
    <source>
        <dbReference type="SAM" id="Phobius"/>
    </source>
</evidence>
<dbReference type="InterPro" id="IPR027417">
    <property type="entry name" value="P-loop_NTPase"/>
</dbReference>
<dbReference type="SUPFAM" id="SSF52540">
    <property type="entry name" value="P-loop containing nucleoside triphosphate hydrolases"/>
    <property type="match status" value="1"/>
</dbReference>
<evidence type="ECO:0000313" key="9">
    <source>
        <dbReference type="Proteomes" id="UP001208689"/>
    </source>
</evidence>
<dbReference type="EC" id="2.7.1.71" evidence="8"/>
<keyword evidence="1" id="KW-0028">Amino-acid biosynthesis</keyword>
<proteinExistence type="inferred from homology"/>
<keyword evidence="4 8" id="KW-0418">Kinase</keyword>
<dbReference type="GO" id="GO:0004765">
    <property type="term" value="F:shikimate kinase activity"/>
    <property type="evidence" value="ECO:0007669"/>
    <property type="project" value="UniProtKB-EC"/>
</dbReference>
<dbReference type="InterPro" id="IPR011011">
    <property type="entry name" value="Znf_FYVE_PHD"/>
</dbReference>
<dbReference type="InterPro" id="IPR000623">
    <property type="entry name" value="Shikimate_kinase/TSH1"/>
</dbReference>
<dbReference type="Proteomes" id="UP001208689">
    <property type="component" value="Chromosome"/>
</dbReference>
<feature type="transmembrane region" description="Helical" evidence="7">
    <location>
        <begin position="279"/>
        <end position="297"/>
    </location>
</feature>
<sequence length="480" mass="56012">MKSNFAFIGFMGTGKSTVAKLFSQQFNLKFVEIDAVIEKKAKRTIPEIFHEGEEIFRKYESEVIIESTSLSNTCISCGGGAILDKINREYLSKSSIIILLEATPSTIFQRIKEEGIKKRPLLNKEDPIKEITNLLISRQELYHEVADIIISTDDKTLEQIINEIVENLEKNDDENLVDVDLEVAFNQIKEEISQKKETNKKTINYYCKICGKKQEMKKTKFCKVCKIPVCKKCRNGQFCINCWVNFKEDPRKTIKLTQTLALFIPFITVFILLSDVIRYFITNIVIISILLLISFVARFQIIKNPTKFIELSWWQNTQTEKYQEILNPLTPERYINKELIQNYQDQKQKKIKKLKNWIEMGDQLANIPIPAHYEDKKLHKGDISEYSEAELVSTIENLDKNADRKKWEYLLIDKPCPKCQSIIKFADFCIECNERYCPKCGENSDSYSLKCICGYNFEPLPSEFMKWTNTNEVLFQKKKD</sequence>
<keyword evidence="5" id="KW-0067">ATP-binding</keyword>
<evidence type="ECO:0000256" key="6">
    <source>
        <dbReference type="ARBA" id="ARBA00023141"/>
    </source>
</evidence>
<evidence type="ECO:0000256" key="4">
    <source>
        <dbReference type="ARBA" id="ARBA00022777"/>
    </source>
</evidence>
<keyword evidence="7" id="KW-0472">Membrane</keyword>
<dbReference type="PRINTS" id="PR01100">
    <property type="entry name" value="SHIKIMTKNASE"/>
</dbReference>
<feature type="transmembrane region" description="Helical" evidence="7">
    <location>
        <begin position="256"/>
        <end position="273"/>
    </location>
</feature>
<evidence type="ECO:0000256" key="1">
    <source>
        <dbReference type="ARBA" id="ARBA00022605"/>
    </source>
</evidence>
<keyword evidence="2 8" id="KW-0808">Transferase</keyword>